<evidence type="ECO:0000313" key="2">
    <source>
        <dbReference type="EMBL" id="KAK9020472.1"/>
    </source>
</evidence>
<feature type="region of interest" description="Disordered" evidence="1">
    <location>
        <begin position="7"/>
        <end position="29"/>
    </location>
</feature>
<sequence>MACKTLYAHKTSSKHINKSGGGASPNEPSMSANLVVASLEGASYRGCLDQFARITQRDGAGMQSSDEHLSAHNPIQNFRVTENISLLRFDSLKGGNGVSLAEPLIPIGES</sequence>
<dbReference type="Proteomes" id="UP001396334">
    <property type="component" value="Unassembled WGS sequence"/>
</dbReference>
<proteinExistence type="predicted"/>
<name>A0ABR2S5G0_9ROSI</name>
<gene>
    <name evidence="2" type="ORF">V6N11_010496</name>
</gene>
<comment type="caution">
    <text evidence="2">The sequence shown here is derived from an EMBL/GenBank/DDBJ whole genome shotgun (WGS) entry which is preliminary data.</text>
</comment>
<evidence type="ECO:0000313" key="3">
    <source>
        <dbReference type="Proteomes" id="UP001396334"/>
    </source>
</evidence>
<protein>
    <submittedName>
        <fullName evidence="2">Uncharacterized protein</fullName>
    </submittedName>
</protein>
<accession>A0ABR2S5G0</accession>
<keyword evidence="3" id="KW-1185">Reference proteome</keyword>
<dbReference type="EMBL" id="JBBPBN010000016">
    <property type="protein sequence ID" value="KAK9020472.1"/>
    <property type="molecule type" value="Genomic_DNA"/>
</dbReference>
<evidence type="ECO:0000256" key="1">
    <source>
        <dbReference type="SAM" id="MobiDB-lite"/>
    </source>
</evidence>
<reference evidence="2 3" key="1">
    <citation type="journal article" date="2024" name="G3 (Bethesda)">
        <title>Genome assembly of Hibiscus sabdariffa L. provides insights into metabolisms of medicinal natural products.</title>
        <authorList>
            <person name="Kim T."/>
        </authorList>
    </citation>
    <scope>NUCLEOTIDE SEQUENCE [LARGE SCALE GENOMIC DNA]</scope>
    <source>
        <strain evidence="2">TK-2024</strain>
        <tissue evidence="2">Old leaves</tissue>
    </source>
</reference>
<organism evidence="2 3">
    <name type="scientific">Hibiscus sabdariffa</name>
    <name type="common">roselle</name>
    <dbReference type="NCBI Taxonomy" id="183260"/>
    <lineage>
        <taxon>Eukaryota</taxon>
        <taxon>Viridiplantae</taxon>
        <taxon>Streptophyta</taxon>
        <taxon>Embryophyta</taxon>
        <taxon>Tracheophyta</taxon>
        <taxon>Spermatophyta</taxon>
        <taxon>Magnoliopsida</taxon>
        <taxon>eudicotyledons</taxon>
        <taxon>Gunneridae</taxon>
        <taxon>Pentapetalae</taxon>
        <taxon>rosids</taxon>
        <taxon>malvids</taxon>
        <taxon>Malvales</taxon>
        <taxon>Malvaceae</taxon>
        <taxon>Malvoideae</taxon>
        <taxon>Hibiscus</taxon>
    </lineage>
</organism>